<evidence type="ECO:0000259" key="2">
    <source>
        <dbReference type="Pfam" id="PF11827"/>
    </source>
</evidence>
<dbReference type="EMBL" id="QKLU01000003">
    <property type="protein sequence ID" value="PYF74647.1"/>
    <property type="molecule type" value="Genomic_DNA"/>
</dbReference>
<protein>
    <submittedName>
        <fullName evidence="3">Uncharacterized protein DUF3347</fullName>
    </submittedName>
</protein>
<evidence type="ECO:0000313" key="3">
    <source>
        <dbReference type="EMBL" id="PYF74647.1"/>
    </source>
</evidence>
<dbReference type="InterPro" id="IPR021782">
    <property type="entry name" value="DUF3347"/>
</dbReference>
<evidence type="ECO:0000256" key="1">
    <source>
        <dbReference type="SAM" id="SignalP"/>
    </source>
</evidence>
<sequence>MKNIFLMVALIATAWIKPSFAQSSQTQSLLTFYYDIKNALVNSDATVAAAKATEFSKALSSIDMKSLPKSKMTAFMGFQDKLAFDANHITKSKEISLQRNVFANLSSNLFKLAKVIKLTTEPIYYDYCPMQKSYWLSDNAVIKNPYFGKQMLNCGTIKETLK</sequence>
<feature type="chain" id="PRO_5016255612" evidence="1">
    <location>
        <begin position="22"/>
        <end position="162"/>
    </location>
</feature>
<dbReference type="Proteomes" id="UP000248198">
    <property type="component" value="Unassembled WGS sequence"/>
</dbReference>
<dbReference type="Pfam" id="PF11827">
    <property type="entry name" value="DUF3347"/>
    <property type="match status" value="1"/>
</dbReference>
<feature type="domain" description="DUF3347" evidence="2">
    <location>
        <begin position="30"/>
        <end position="119"/>
    </location>
</feature>
<keyword evidence="1" id="KW-0732">Signal</keyword>
<dbReference type="AlphaFoldDB" id="A0A318UH53"/>
<dbReference type="OrthoDB" id="5513217at2"/>
<reference evidence="3 4" key="1">
    <citation type="submission" date="2018-06" db="EMBL/GenBank/DDBJ databases">
        <title>Genomic Encyclopedia of Archaeal and Bacterial Type Strains, Phase II (KMG-II): from individual species to whole genera.</title>
        <authorList>
            <person name="Goeker M."/>
        </authorList>
    </citation>
    <scope>NUCLEOTIDE SEQUENCE [LARGE SCALE GENOMIC DNA]</scope>
    <source>
        <strain evidence="3 4">DSM 27372</strain>
    </source>
</reference>
<comment type="caution">
    <text evidence="3">The sequence shown here is derived from an EMBL/GenBank/DDBJ whole genome shotgun (WGS) entry which is preliminary data.</text>
</comment>
<name>A0A318UH53_9SPHI</name>
<dbReference type="RefSeq" id="WP_110829339.1">
    <property type="nucleotide sequence ID" value="NZ_QKLU01000003.1"/>
</dbReference>
<evidence type="ECO:0000313" key="4">
    <source>
        <dbReference type="Proteomes" id="UP000248198"/>
    </source>
</evidence>
<proteinExistence type="predicted"/>
<feature type="signal peptide" evidence="1">
    <location>
        <begin position="1"/>
        <end position="21"/>
    </location>
</feature>
<keyword evidence="4" id="KW-1185">Reference proteome</keyword>
<accession>A0A318UH53</accession>
<gene>
    <name evidence="3" type="ORF">B0O44_10392</name>
</gene>
<organism evidence="3 4">
    <name type="scientific">Pedobacter nutrimenti</name>
    <dbReference type="NCBI Taxonomy" id="1241337"/>
    <lineage>
        <taxon>Bacteria</taxon>
        <taxon>Pseudomonadati</taxon>
        <taxon>Bacteroidota</taxon>
        <taxon>Sphingobacteriia</taxon>
        <taxon>Sphingobacteriales</taxon>
        <taxon>Sphingobacteriaceae</taxon>
        <taxon>Pedobacter</taxon>
    </lineage>
</organism>